<dbReference type="eggNOG" id="COG4636">
    <property type="taxonomic scope" value="Bacteria"/>
</dbReference>
<evidence type="ECO:0000313" key="2">
    <source>
        <dbReference type="Proteomes" id="UP000003959"/>
    </source>
</evidence>
<gene>
    <name evidence="1" type="ORF">LYNGBM3L_61380</name>
</gene>
<proteinExistence type="predicted"/>
<protein>
    <submittedName>
        <fullName evidence="1">Uncharacterized protein</fullName>
    </submittedName>
</protein>
<keyword evidence="2" id="KW-1185">Reference proteome</keyword>
<dbReference type="Proteomes" id="UP000003959">
    <property type="component" value="Unassembled WGS sequence"/>
</dbReference>
<organism evidence="1 2">
    <name type="scientific">Moorena producens 3L</name>
    <dbReference type="NCBI Taxonomy" id="489825"/>
    <lineage>
        <taxon>Bacteria</taxon>
        <taxon>Bacillati</taxon>
        <taxon>Cyanobacteriota</taxon>
        <taxon>Cyanophyceae</taxon>
        <taxon>Coleofasciculales</taxon>
        <taxon>Coleofasciculaceae</taxon>
        <taxon>Moorena</taxon>
    </lineage>
</organism>
<name>F4Y0I0_9CYAN</name>
<evidence type="ECO:0000313" key="1">
    <source>
        <dbReference type="EMBL" id="EGJ29604.1"/>
    </source>
</evidence>
<dbReference type="HOGENOM" id="CLU_2396439_0_0_3"/>
<sequence>MQAFLYKNYVYNLDKNPIMTRLLIQTQTVPVMVNLPGIIPMTPAQFSEFCLANRDLRIERTASGLGKSAGLLPLRPQRTVRTSLQVHGATDSF</sequence>
<dbReference type="EMBL" id="GL890968">
    <property type="protein sequence ID" value="EGJ29604.1"/>
    <property type="molecule type" value="Genomic_DNA"/>
</dbReference>
<accession>F4Y0I0</accession>
<dbReference type="AlphaFoldDB" id="F4Y0I0"/>
<reference evidence="2" key="1">
    <citation type="journal article" date="2011" name="Proc. Natl. Acad. Sci. U.S.A.">
        <title>Genomic insights into the physiology and ecology of the marine filamentous cyanobacterium Lyngbya majuscula.</title>
        <authorList>
            <person name="Jones A.C."/>
            <person name="Monroe E.A."/>
            <person name="Podell S."/>
            <person name="Hess W.R."/>
            <person name="Klages S."/>
            <person name="Esquenazi E."/>
            <person name="Niessen S."/>
            <person name="Hoover H."/>
            <person name="Rothmann M."/>
            <person name="Lasken R.S."/>
            <person name="Yates J.R.III."/>
            <person name="Reinhardt R."/>
            <person name="Kube M."/>
            <person name="Burkart M.D."/>
            <person name="Allen E.E."/>
            <person name="Dorrestein P.C."/>
            <person name="Gerwick W.H."/>
            <person name="Gerwick L."/>
        </authorList>
    </citation>
    <scope>NUCLEOTIDE SEQUENCE [LARGE SCALE GENOMIC DNA]</scope>
    <source>
        <strain evidence="2">3L</strain>
    </source>
</reference>